<proteinExistence type="predicted"/>
<comment type="caution">
    <text evidence="1">The sequence shown here is derived from an EMBL/GenBank/DDBJ whole genome shotgun (WGS) entry which is preliminary data.</text>
</comment>
<protein>
    <recommendedName>
        <fullName evidence="3">DKNYY family protein</fullName>
    </recommendedName>
</protein>
<accession>A0ABU1YH54</accession>
<sequence length="268" mass="32111">MKISIQILLSLFFLNTLKAQEKEKDTLYFGIDKHYTISPTITPNLGFKITYSERLERNKEQMKHTKTNGYIFFVGNGYLVKGLKPKKIFSLKEYIENRKFYFDGKYNQIVDKWKLKDSLTDKYTIFFVNGDEFIQPRDLEYDSYYPMRDADWNLIENKVKDTLVFNYDTKYIQTYVKTPKQYYLNDSSGGSNGSFFFREKSFVNNLETKELLSLQEFVQSSRFYNKDKKQKLDDLKLAEYFNNYIVFLVRKNSKETEYIQVESSFEIE</sequence>
<evidence type="ECO:0008006" key="3">
    <source>
        <dbReference type="Google" id="ProtNLM"/>
    </source>
</evidence>
<evidence type="ECO:0000313" key="1">
    <source>
        <dbReference type="EMBL" id="MDR7212746.1"/>
    </source>
</evidence>
<dbReference type="EMBL" id="JAVDWQ010000038">
    <property type="protein sequence ID" value="MDR7212746.1"/>
    <property type="molecule type" value="Genomic_DNA"/>
</dbReference>
<dbReference type="Proteomes" id="UP001269081">
    <property type="component" value="Unassembled WGS sequence"/>
</dbReference>
<organism evidence="1 2">
    <name type="scientific">Flavobacterium piscis</name>
    <dbReference type="NCBI Taxonomy" id="1114874"/>
    <lineage>
        <taxon>Bacteria</taxon>
        <taxon>Pseudomonadati</taxon>
        <taxon>Bacteroidota</taxon>
        <taxon>Flavobacteriia</taxon>
        <taxon>Flavobacteriales</taxon>
        <taxon>Flavobacteriaceae</taxon>
        <taxon>Flavobacterium</taxon>
    </lineage>
</organism>
<name>A0ABU1YH54_9FLAO</name>
<keyword evidence="2" id="KW-1185">Reference proteome</keyword>
<reference evidence="1 2" key="1">
    <citation type="submission" date="2023-07" db="EMBL/GenBank/DDBJ databases">
        <title>Sorghum-associated microbial communities from plants grown in Nebraska, USA.</title>
        <authorList>
            <person name="Schachtman D."/>
        </authorList>
    </citation>
    <scope>NUCLEOTIDE SEQUENCE [LARGE SCALE GENOMIC DNA]</scope>
    <source>
        <strain evidence="1 2">4129</strain>
    </source>
</reference>
<gene>
    <name evidence="1" type="ORF">J2W48_004718</name>
</gene>
<evidence type="ECO:0000313" key="2">
    <source>
        <dbReference type="Proteomes" id="UP001269081"/>
    </source>
</evidence>
<dbReference type="RefSeq" id="WP_310284541.1">
    <property type="nucleotide sequence ID" value="NZ_JAVDWQ010000038.1"/>
</dbReference>